<name>H5XD70_9PSEU</name>
<dbReference type="InterPro" id="IPR018247">
    <property type="entry name" value="EF_Hand_1_Ca_BS"/>
</dbReference>
<dbReference type="AlphaFoldDB" id="H5XD70"/>
<gene>
    <name evidence="1" type="ORF">SaccyDRAFT_0211</name>
</gene>
<sequence>MSPAIMLDFRTISTLVQTLSRCRGAVRRRVHPAVGVSTLRDDRIAAVTAFLDADHSRLLGLPEVLA</sequence>
<accession>H5XD70</accession>
<dbReference type="HOGENOM" id="CLU_2828614_0_0_11"/>
<protein>
    <submittedName>
        <fullName evidence="1">Uncharacterized protein</fullName>
    </submittedName>
</protein>
<proteinExistence type="predicted"/>
<keyword evidence="2" id="KW-1185">Reference proteome</keyword>
<evidence type="ECO:0000313" key="2">
    <source>
        <dbReference type="Proteomes" id="UP000002791"/>
    </source>
</evidence>
<dbReference type="EMBL" id="CM001440">
    <property type="protein sequence ID" value="EHR59150.1"/>
    <property type="molecule type" value="Genomic_DNA"/>
</dbReference>
<reference evidence="1 2" key="1">
    <citation type="submission" date="2011-11" db="EMBL/GenBank/DDBJ databases">
        <title>The Noncontiguous Finished sequence of Saccharomonospora cyanea NA-134.</title>
        <authorList>
            <consortium name="US DOE Joint Genome Institute"/>
            <person name="Lucas S."/>
            <person name="Han J."/>
            <person name="Lapidus A."/>
            <person name="Cheng J.-F."/>
            <person name="Goodwin L."/>
            <person name="Pitluck S."/>
            <person name="Peters L."/>
            <person name="Ovchinnikova G."/>
            <person name="Lu M."/>
            <person name="Detter J.C."/>
            <person name="Han C."/>
            <person name="Tapia R."/>
            <person name="Land M."/>
            <person name="Hauser L."/>
            <person name="Kyrpides N."/>
            <person name="Ivanova N."/>
            <person name="Pagani I."/>
            <person name="Brambilla E.-M."/>
            <person name="Klenk H.-P."/>
            <person name="Woyke T."/>
        </authorList>
    </citation>
    <scope>NUCLEOTIDE SEQUENCE [LARGE SCALE GENOMIC DNA]</scope>
    <source>
        <strain evidence="1 2">NA-134</strain>
    </source>
</reference>
<dbReference type="STRING" id="882082.SaccyDRAFT_0211"/>
<dbReference type="PROSITE" id="PS00018">
    <property type="entry name" value="EF_HAND_1"/>
    <property type="match status" value="1"/>
</dbReference>
<evidence type="ECO:0000313" key="1">
    <source>
        <dbReference type="EMBL" id="EHR59150.1"/>
    </source>
</evidence>
<dbReference type="Proteomes" id="UP000002791">
    <property type="component" value="Chromosome"/>
</dbReference>
<organism evidence="1 2">
    <name type="scientific">Saccharomonospora cyanea NA-134</name>
    <dbReference type="NCBI Taxonomy" id="882082"/>
    <lineage>
        <taxon>Bacteria</taxon>
        <taxon>Bacillati</taxon>
        <taxon>Actinomycetota</taxon>
        <taxon>Actinomycetes</taxon>
        <taxon>Pseudonocardiales</taxon>
        <taxon>Pseudonocardiaceae</taxon>
        <taxon>Saccharomonospora</taxon>
    </lineage>
</organism>